<organism evidence="5 6">
    <name type="scientific">Sutcliffiella rhizosphaerae</name>
    <dbReference type="NCBI Taxonomy" id="2880967"/>
    <lineage>
        <taxon>Bacteria</taxon>
        <taxon>Bacillati</taxon>
        <taxon>Bacillota</taxon>
        <taxon>Bacilli</taxon>
        <taxon>Bacillales</taxon>
        <taxon>Bacillaceae</taxon>
        <taxon>Sutcliffiella</taxon>
    </lineage>
</organism>
<sequence>MSPRKAVTQELTQEMVLKAARDLFHQKGYQQVSMRQIASVLGYSHGAIYYHFKNKADLFYAMIEKDFQLLNDLIRKVSDQNLSDEKKLTELFLTFIKFGLTHKSQYEMMFMMTDKEVKSYVLEGPNETYQVFASFLMQWSSRELNIQEIWSVFLSLHGFVSHYCRREETYDQVETLANEHVNFILKALG</sequence>
<dbReference type="SUPFAM" id="SSF46689">
    <property type="entry name" value="Homeodomain-like"/>
    <property type="match status" value="1"/>
</dbReference>
<gene>
    <name evidence="5" type="ORF">BACCIP111883_01016</name>
</gene>
<accession>A0ABN8A560</accession>
<protein>
    <recommendedName>
        <fullName evidence="4">HTH tetR-type domain-containing protein</fullName>
    </recommendedName>
</protein>
<evidence type="ECO:0000313" key="6">
    <source>
        <dbReference type="Proteomes" id="UP000789833"/>
    </source>
</evidence>
<reference evidence="5 6" key="1">
    <citation type="submission" date="2021-10" db="EMBL/GenBank/DDBJ databases">
        <authorList>
            <person name="Criscuolo A."/>
        </authorList>
    </citation>
    <scope>NUCLEOTIDE SEQUENCE [LARGE SCALE GENOMIC DNA]</scope>
    <source>
        <strain evidence="6">CIP 111883</strain>
    </source>
</reference>
<dbReference type="Gene3D" id="1.10.357.10">
    <property type="entry name" value="Tetracycline Repressor, domain 2"/>
    <property type="match status" value="1"/>
</dbReference>
<evidence type="ECO:0000256" key="3">
    <source>
        <dbReference type="PROSITE-ProRule" id="PRU00335"/>
    </source>
</evidence>
<dbReference type="RefSeq" id="WP_230500185.1">
    <property type="nucleotide sequence ID" value="NZ_CAKJTJ010000004.1"/>
</dbReference>
<name>A0ABN8A560_9BACI</name>
<dbReference type="InterPro" id="IPR009057">
    <property type="entry name" value="Homeodomain-like_sf"/>
</dbReference>
<keyword evidence="6" id="KW-1185">Reference proteome</keyword>
<keyword evidence="2 3" id="KW-0238">DNA-binding</keyword>
<evidence type="ECO:0000259" key="4">
    <source>
        <dbReference type="PROSITE" id="PS50977"/>
    </source>
</evidence>
<dbReference type="InterPro" id="IPR050624">
    <property type="entry name" value="HTH-type_Tx_Regulator"/>
</dbReference>
<feature type="DNA-binding region" description="H-T-H motif" evidence="3">
    <location>
        <begin position="33"/>
        <end position="52"/>
    </location>
</feature>
<keyword evidence="1" id="KW-0678">Repressor</keyword>
<dbReference type="InterPro" id="IPR001647">
    <property type="entry name" value="HTH_TetR"/>
</dbReference>
<dbReference type="PROSITE" id="PS50977">
    <property type="entry name" value="HTH_TETR_2"/>
    <property type="match status" value="1"/>
</dbReference>
<proteinExistence type="predicted"/>
<dbReference type="EMBL" id="CAKJTJ010000004">
    <property type="protein sequence ID" value="CAG9620248.1"/>
    <property type="molecule type" value="Genomic_DNA"/>
</dbReference>
<dbReference type="PANTHER" id="PTHR43479">
    <property type="entry name" value="ACREF/ENVCD OPERON REPRESSOR-RELATED"/>
    <property type="match status" value="1"/>
</dbReference>
<evidence type="ECO:0000256" key="2">
    <source>
        <dbReference type="ARBA" id="ARBA00023125"/>
    </source>
</evidence>
<dbReference type="Pfam" id="PF00440">
    <property type="entry name" value="TetR_N"/>
    <property type="match status" value="1"/>
</dbReference>
<evidence type="ECO:0000313" key="5">
    <source>
        <dbReference type="EMBL" id="CAG9620248.1"/>
    </source>
</evidence>
<dbReference type="PANTHER" id="PTHR43479:SF11">
    <property type="entry name" value="ACREF_ENVCD OPERON REPRESSOR-RELATED"/>
    <property type="match status" value="1"/>
</dbReference>
<dbReference type="PRINTS" id="PR00455">
    <property type="entry name" value="HTHTETR"/>
</dbReference>
<comment type="caution">
    <text evidence="5">The sequence shown here is derived from an EMBL/GenBank/DDBJ whole genome shotgun (WGS) entry which is preliminary data.</text>
</comment>
<feature type="domain" description="HTH tetR-type" evidence="4">
    <location>
        <begin position="10"/>
        <end position="70"/>
    </location>
</feature>
<dbReference type="Proteomes" id="UP000789833">
    <property type="component" value="Unassembled WGS sequence"/>
</dbReference>
<evidence type="ECO:0000256" key="1">
    <source>
        <dbReference type="ARBA" id="ARBA00022491"/>
    </source>
</evidence>